<dbReference type="InterPro" id="IPR008042">
    <property type="entry name" value="Retrotrans_Pao"/>
</dbReference>
<dbReference type="WBParaSite" id="HCON_00108620-00001">
    <property type="protein sequence ID" value="HCON_00108620-00001"/>
    <property type="gene ID" value="HCON_00108620"/>
</dbReference>
<dbReference type="Pfam" id="PF05380">
    <property type="entry name" value="Peptidase_A17"/>
    <property type="match status" value="1"/>
</dbReference>
<evidence type="ECO:0000259" key="6">
    <source>
        <dbReference type="PROSITE" id="PS50994"/>
    </source>
</evidence>
<dbReference type="InterPro" id="IPR005312">
    <property type="entry name" value="DUF1759"/>
</dbReference>
<dbReference type="InterPro" id="IPR043502">
    <property type="entry name" value="DNA/RNA_pol_sf"/>
</dbReference>
<dbReference type="Gene3D" id="2.60.40.3770">
    <property type="match status" value="1"/>
</dbReference>
<reference evidence="8" key="1">
    <citation type="submission" date="2020-12" db="UniProtKB">
        <authorList>
            <consortium name="WormBaseParasite"/>
        </authorList>
    </citation>
    <scope>IDENTIFICATION</scope>
    <source>
        <strain evidence="8">MHco3</strain>
    </source>
</reference>
<dbReference type="InterPro" id="IPR043128">
    <property type="entry name" value="Rev_trsase/Diguanyl_cyclase"/>
</dbReference>
<feature type="compositionally biased region" description="Basic and acidic residues" evidence="3">
    <location>
        <begin position="495"/>
        <end position="506"/>
    </location>
</feature>
<dbReference type="InterPro" id="IPR001584">
    <property type="entry name" value="Integrase_cat-core"/>
</dbReference>
<dbReference type="SUPFAM" id="SSF53098">
    <property type="entry name" value="Ribonuclease H-like"/>
    <property type="match status" value="1"/>
</dbReference>
<dbReference type="GO" id="GO:0004190">
    <property type="term" value="F:aspartic-type endopeptidase activity"/>
    <property type="evidence" value="ECO:0007669"/>
    <property type="project" value="InterPro"/>
</dbReference>
<keyword evidence="7" id="KW-1185">Reference proteome</keyword>
<evidence type="ECO:0000313" key="8">
    <source>
        <dbReference type="WBParaSite" id="HCON_00108620-00001"/>
    </source>
</evidence>
<keyword evidence="2" id="KW-0175">Coiled coil</keyword>
<dbReference type="OrthoDB" id="5872779at2759"/>
<dbReference type="PANTHER" id="PTHR47331">
    <property type="entry name" value="PHD-TYPE DOMAIN-CONTAINING PROTEIN"/>
    <property type="match status" value="1"/>
</dbReference>
<dbReference type="Gene3D" id="3.30.70.270">
    <property type="match status" value="1"/>
</dbReference>
<dbReference type="InterPro" id="IPR021109">
    <property type="entry name" value="Peptidase_aspartic_dom_sf"/>
</dbReference>
<evidence type="ECO:0000259" key="5">
    <source>
        <dbReference type="PROSITE" id="PS50175"/>
    </source>
</evidence>
<sequence>MESLLYGKPILHSVLTLKTLVQNFKSYAGPPEYSEDDKTQLEEVLQSIDLLRGSLAQIDQAKASLQTLVDRIKDDYDSSKNREDRKNIQHQLENIEKETNFTEAMKDATELSLMIGTRLTEAHSNRKRLARKLGLCNKAQEYDDIANVPHELSEHNDTSAALNDGLNAAASPTLPSPRVELPKFYGSAEEFPEFWSIFETLVHNNNRLTTIEKMMLLKGSLKGKSDRAIKGIQLVPQNYDWMVMSLKKKYESKSINRSQIVQQLMNLPQSDKSAESNEMVYDKICSLLNQMTSAGQNIRLTNDAMWIETILQKFPRDIVEPVLIEIRKKEDLVIEEVMDIIDKEISAKSYIQARTQPHIREFRKNSNRNSEKISQECVICEKSGHHPWQCRSPMTVAERRKIVIGKRLCWKCYSDQHSSKQCARNDCPLCSRPHHSRLCYAYGNRGENITSSRSAPQQHLSNNERQSEGQINNNNVARIGNATDAQRSGPGASRYRYDNAKSEGNKAKNFSKGSTQSHSHFTDNPPTAISENHATIENCLSSHRNEQIVLMTAVGDIWNHDTETFEKATFFFDTGAQKTIIQEGFAFKLGLPMLRTEQCVMSGIGGRIETFQSNVVHVKIGTAYGKDLEILIQTKPVLTNEFPAVKLCPMDQDFLQERNILICNPHIRGELHTPQAIVGLDYYYNFVVENGDICRTPSGLRMASTIFGPTVYGRGLLETQNDVSMTMITHSMTAIDETEHELLTKLFELEGIGISPNENAEGSQVVEYYKEYSKKISFENGVVTAPFPLTPEVADLADNYSSAIKRLTSLHRQLECNPVQKHWYWKIMEQYENDDIIEKVDGEMPNSAGVYYMPHSGVWREHKPKPLRIVFDASSKRKGQLSLNDVTLKGESLINKIHDILVASRVSNIIVLCDIEAAFTQIRLHKHHRDLCRFLWLKDRDRPPTRDNVVEYRFKRVPFGAKPSPSILNMSLLTFLKSKKTPLAEEILANLYVDNILFFASSPNEAVAKYEESKQLFAEIGMNLREYVSNCEEVNQRIPAEDRLASGIIKILGVTYDTRADRFHLTLRFPYKDSLSKKDVVSQLNSVYDPIGIAAPLTVRLKHRMREIYDCGSDWKQLLPEQQAKQWNEACQELNNVSISLPRYVGNPHASSKSSMTLWVFADASSIALATCAFIRNEDTREVSPLISGKTRLSPKKTKQTIPRLELVAILMAMRLARTITTAIKKGLLQINVLSDSEIALSWLKSAKTLPAFITNQRDRIMKIRETLQGENVKLCFFHVTTESNAADAGTRGVHPAQMNALSWVYGPKWLSEDEVPERLTPLTEIHGIESEDNEEKTDWPTIEVNATIQKAVEHSNWIDLSRYSRLNTVTRVIARVGKMLHRWVAKVNSRKNGRSEILLSKVTKFSLQCEITSEDIILSEAILFSEVHKYISLDELKKRFPQKTVFRDDQGIIRNASRLQNAPLEYDTKNPIFVDKDSDLARLILRDIHEKNAHCGKDHTLCIARQRFWIPRPSSAFDKFVRRCVTCKKFQGLPFGAPSMPPLPKDRVVLTKPFQTTGCDIMGPISCRDNTKSYVCLYTCLTTRALHLEVVEDLSAGAFLNSFIRFISRRGVPKLIRTDCGTNFKLGQRIIQMMFEQDKTKTGESVMSYSANRRIQWLFNPPGAPWMGGAWERLVGSVKRAFTKSIGRRKLSHAELYTVVTQIEAILNTRPLTVLDPSNIEDIPIRPVDFLQSSLKYNLTTVDGQEDQDPSFDPTLIQTVEQAKQALKHVEMITTRFWEKWHTEYLTALRENQIANRKQPRHSKLREPQANEIVLVEQDNLPRGSWCYGKVIELVRSNDGLVRSVKLLMPNKHIWHRPVSKIYPLEISCESEEKPNSEGTLDQESPVANQQDEGHGPLKKPSRAAKLKAIQAIKEAAERNHEDSVPPSRTPINFSSLLVVALTVVFLGNSAEAMHPLTCKDHQLHVKPPSEKFELCVRSACKTFTNVSNELVLQLPFTSKNGSIIVSVRYFEKSKQEQKFDRVKCTLPHICDASKTLLSKTLLGNPHCWPTGAIASLAMICCITISTFVLIIKTATNRSKASESRDRDDGAVVPAALNASSVPVGRSGSDAASYAHRGESHIHLTTFSPQPLNRASVVAVTIVFCVFAALKQVHACQHGYSRYNVEIICNSRNKCVFEFSREILFNEFTNMACISLMQSNRSVGTILIERLSVEFRCSKRTLFYTRDTDYVVFSALRCADLNSCTLKACSEIEPNSVIEELKNASQYPGYSGCEPACGGLLCGCLLPLPSCSFYRVANVPRTEVVYEIAECLEWKPTVRLRIQVSLHNKKSSRTIALRPYLKQTMNETSITIISLSKPVSPLLDRRFAIAHTETLLIPTGYRLPVECSSAEEARESFSHCRNKMICACDVEVTPAKCECPNDSVKNVRVDIAQVLPISTPFMRLLKKGDSLVALSSREEMIVALESSYMRDSTEFVIQQNCSIWLAPLIGCYNCQEGATATAFCYTKMHSWIVVHCEQHAFSVECDVTNKTTLVTLDFQQAIVLQECTAECNEHLHKIPLQGTLAFLPQANDEEFFDSHVSSWTPSSTWFQNWKVPDLMPLINTIKNHWKMSLAIFGTAAVIATTTYFMGPTLLLSVIHSALCIFKLLLKITVSTFHALCLLVKLTINCFKNVPSLSTTPRN</sequence>
<feature type="region of interest" description="Disordered" evidence="3">
    <location>
        <begin position="450"/>
        <end position="527"/>
    </location>
</feature>
<feature type="coiled-coil region" evidence="2">
    <location>
        <begin position="78"/>
        <end position="105"/>
    </location>
</feature>
<protein>
    <submittedName>
        <fullName evidence="8">Peptidase A2 domain-containing protein</fullName>
    </submittedName>
</protein>
<dbReference type="Pfam" id="PF17921">
    <property type="entry name" value="Integrase_H2C2"/>
    <property type="match status" value="1"/>
</dbReference>
<feature type="compositionally biased region" description="Polar residues" evidence="3">
    <location>
        <begin position="1878"/>
        <end position="1892"/>
    </location>
</feature>
<dbReference type="InterPro" id="IPR040676">
    <property type="entry name" value="DUF5641"/>
</dbReference>
<dbReference type="Gene3D" id="3.30.420.10">
    <property type="entry name" value="Ribonuclease H-like superfamily/Ribonuclease H"/>
    <property type="match status" value="2"/>
</dbReference>
<keyword evidence="4" id="KW-0812">Transmembrane</keyword>
<feature type="compositionally biased region" description="Polar residues" evidence="3">
    <location>
        <begin position="511"/>
        <end position="527"/>
    </location>
</feature>
<keyword evidence="4" id="KW-0472">Membrane</keyword>
<keyword evidence="1" id="KW-0378">Hydrolase</keyword>
<dbReference type="InterPro" id="IPR001995">
    <property type="entry name" value="Peptidase_A2_cat"/>
</dbReference>
<dbReference type="GO" id="GO:0003676">
    <property type="term" value="F:nucleic acid binding"/>
    <property type="evidence" value="ECO:0007669"/>
    <property type="project" value="InterPro"/>
</dbReference>
<dbReference type="InterPro" id="IPR036397">
    <property type="entry name" value="RNaseH_sf"/>
</dbReference>
<dbReference type="Proteomes" id="UP000025227">
    <property type="component" value="Unplaced"/>
</dbReference>
<dbReference type="InterPro" id="IPR041588">
    <property type="entry name" value="Integrase_H2C2"/>
</dbReference>
<feature type="region of interest" description="Disordered" evidence="3">
    <location>
        <begin position="1874"/>
        <end position="1904"/>
    </location>
</feature>
<dbReference type="InterPro" id="IPR009878">
    <property type="entry name" value="Phlebovirus_G2_fusion"/>
</dbReference>
<dbReference type="PROSITE" id="PS50994">
    <property type="entry name" value="INTEGRASE"/>
    <property type="match status" value="1"/>
</dbReference>
<dbReference type="Gene3D" id="1.10.340.70">
    <property type="match status" value="1"/>
</dbReference>
<feature type="domain" description="Integrase catalytic" evidence="6">
    <location>
        <begin position="1550"/>
        <end position="1736"/>
    </location>
</feature>
<evidence type="ECO:0000256" key="1">
    <source>
        <dbReference type="ARBA" id="ARBA00022801"/>
    </source>
</evidence>
<feature type="compositionally biased region" description="Polar residues" evidence="3">
    <location>
        <begin position="450"/>
        <end position="476"/>
    </location>
</feature>
<feature type="transmembrane region" description="Helical" evidence="4">
    <location>
        <begin position="2050"/>
        <end position="2073"/>
    </location>
</feature>
<dbReference type="GO" id="GO:0042575">
    <property type="term" value="C:DNA polymerase complex"/>
    <property type="evidence" value="ECO:0007669"/>
    <property type="project" value="UniProtKB-ARBA"/>
</dbReference>
<dbReference type="InterPro" id="IPR012337">
    <property type="entry name" value="RNaseH-like_sf"/>
</dbReference>
<dbReference type="PANTHER" id="PTHR47331:SF1">
    <property type="entry name" value="GAG-LIKE PROTEIN"/>
    <property type="match status" value="1"/>
</dbReference>
<dbReference type="PROSITE" id="PS50175">
    <property type="entry name" value="ASP_PROT_RETROV"/>
    <property type="match status" value="1"/>
</dbReference>
<evidence type="ECO:0000256" key="4">
    <source>
        <dbReference type="SAM" id="Phobius"/>
    </source>
</evidence>
<evidence type="ECO:0000313" key="7">
    <source>
        <dbReference type="Proteomes" id="UP000025227"/>
    </source>
</evidence>
<name>A0A7I4YLK3_HAECO</name>
<dbReference type="Pfam" id="PF00078">
    <property type="entry name" value="RVT_1"/>
    <property type="match status" value="1"/>
</dbReference>
<dbReference type="Pfam" id="PF18701">
    <property type="entry name" value="DUF5641"/>
    <property type="match status" value="1"/>
</dbReference>
<dbReference type="InterPro" id="IPR000477">
    <property type="entry name" value="RT_dom"/>
</dbReference>
<feature type="transmembrane region" description="Helical" evidence="4">
    <location>
        <begin position="2614"/>
        <end position="2636"/>
    </location>
</feature>
<proteinExistence type="predicted"/>
<organism evidence="7 8">
    <name type="scientific">Haemonchus contortus</name>
    <name type="common">Barber pole worm</name>
    <dbReference type="NCBI Taxonomy" id="6289"/>
    <lineage>
        <taxon>Eukaryota</taxon>
        <taxon>Metazoa</taxon>
        <taxon>Ecdysozoa</taxon>
        <taxon>Nematoda</taxon>
        <taxon>Chromadorea</taxon>
        <taxon>Rhabditida</taxon>
        <taxon>Rhabditina</taxon>
        <taxon>Rhabditomorpha</taxon>
        <taxon>Strongyloidea</taxon>
        <taxon>Trichostrongylidae</taxon>
        <taxon>Haemonchus</taxon>
    </lineage>
</organism>
<keyword evidence="4" id="KW-1133">Transmembrane helix</keyword>
<dbReference type="SUPFAM" id="SSF50630">
    <property type="entry name" value="Acid proteases"/>
    <property type="match status" value="1"/>
</dbReference>
<dbReference type="GO" id="GO:0015074">
    <property type="term" value="P:DNA integration"/>
    <property type="evidence" value="ECO:0007669"/>
    <property type="project" value="InterPro"/>
</dbReference>
<evidence type="ECO:0000256" key="2">
    <source>
        <dbReference type="SAM" id="Coils"/>
    </source>
</evidence>
<dbReference type="Pfam" id="PF03564">
    <property type="entry name" value="DUF1759"/>
    <property type="match status" value="1"/>
</dbReference>
<dbReference type="Pfam" id="PF13975">
    <property type="entry name" value="gag-asp_proteas"/>
    <property type="match status" value="1"/>
</dbReference>
<feature type="domain" description="Peptidase A2" evidence="5">
    <location>
        <begin position="568"/>
        <end position="682"/>
    </location>
</feature>
<evidence type="ECO:0000256" key="3">
    <source>
        <dbReference type="SAM" id="MobiDB-lite"/>
    </source>
</evidence>
<dbReference type="Gene3D" id="3.10.10.10">
    <property type="entry name" value="HIV Type 1 Reverse Transcriptase, subunit A, domain 1"/>
    <property type="match status" value="1"/>
</dbReference>
<feature type="transmembrane region" description="Helical" evidence="4">
    <location>
        <begin position="2648"/>
        <end position="2668"/>
    </location>
</feature>
<dbReference type="SUPFAM" id="SSF56672">
    <property type="entry name" value="DNA/RNA polymerases"/>
    <property type="match status" value="1"/>
</dbReference>
<dbReference type="Gene3D" id="2.40.70.10">
    <property type="entry name" value="Acid Proteases"/>
    <property type="match status" value="1"/>
</dbReference>
<dbReference type="Pfam" id="PF07245">
    <property type="entry name" value="Phlebovirus_G2"/>
    <property type="match status" value="1"/>
</dbReference>
<accession>A0A7I4YLK3</accession>
<dbReference type="GO" id="GO:0006508">
    <property type="term" value="P:proteolysis"/>
    <property type="evidence" value="ECO:0007669"/>
    <property type="project" value="InterPro"/>
</dbReference>